<evidence type="ECO:0000259" key="1">
    <source>
        <dbReference type="Pfam" id="PF13304"/>
    </source>
</evidence>
<proteinExistence type="predicted"/>
<dbReference type="Gene3D" id="3.40.50.300">
    <property type="entry name" value="P-loop containing nucleotide triphosphate hydrolases"/>
    <property type="match status" value="1"/>
</dbReference>
<dbReference type="InterPro" id="IPR051396">
    <property type="entry name" value="Bact_Antivir_Def_Nuclease"/>
</dbReference>
<dbReference type="PANTHER" id="PTHR43581:SF2">
    <property type="entry name" value="EXCINUCLEASE ATPASE SUBUNIT"/>
    <property type="match status" value="1"/>
</dbReference>
<keyword evidence="2" id="KW-0547">Nucleotide-binding</keyword>
<dbReference type="Proteomes" id="UP000254737">
    <property type="component" value="Unassembled WGS sequence"/>
</dbReference>
<dbReference type="InterPro" id="IPR027417">
    <property type="entry name" value="P-loop_NTPase"/>
</dbReference>
<dbReference type="InterPro" id="IPR003959">
    <property type="entry name" value="ATPase_AAA_core"/>
</dbReference>
<evidence type="ECO:0000313" key="2">
    <source>
        <dbReference type="EMBL" id="STD58556.1"/>
    </source>
</evidence>
<dbReference type="RefSeq" id="WP_115000491.1">
    <property type="nucleotide sequence ID" value="NZ_UFXS01000001.1"/>
</dbReference>
<feature type="domain" description="ATPase AAA-type core" evidence="1">
    <location>
        <begin position="371"/>
        <end position="484"/>
    </location>
</feature>
<keyword evidence="2" id="KW-0067">ATP-binding</keyword>
<dbReference type="GO" id="GO:0005524">
    <property type="term" value="F:ATP binding"/>
    <property type="evidence" value="ECO:0007669"/>
    <property type="project" value="UniProtKB-KW"/>
</dbReference>
<dbReference type="SUPFAM" id="SSF52540">
    <property type="entry name" value="P-loop containing nucleoside triphosphate hydrolases"/>
    <property type="match status" value="1"/>
</dbReference>
<protein>
    <submittedName>
        <fullName evidence="2">Predicted ATP-binding protein involved in virulence</fullName>
    </submittedName>
</protein>
<reference evidence="2 3" key="1">
    <citation type="submission" date="2018-06" db="EMBL/GenBank/DDBJ databases">
        <authorList>
            <consortium name="Pathogen Informatics"/>
            <person name="Doyle S."/>
        </authorList>
    </citation>
    <scope>NUCLEOTIDE SEQUENCE [LARGE SCALE GENOMIC DNA]</scope>
    <source>
        <strain evidence="2 3">NCTC13456</strain>
    </source>
</reference>
<name>A0A376GJ43_9FLAO</name>
<organism evidence="2 3">
    <name type="scientific">Empedobacter falsenii</name>
    <dbReference type="NCBI Taxonomy" id="343874"/>
    <lineage>
        <taxon>Bacteria</taxon>
        <taxon>Pseudomonadati</taxon>
        <taxon>Bacteroidota</taxon>
        <taxon>Flavobacteriia</taxon>
        <taxon>Flavobacteriales</taxon>
        <taxon>Weeksellaceae</taxon>
        <taxon>Empedobacter</taxon>
    </lineage>
</organism>
<evidence type="ECO:0000313" key="3">
    <source>
        <dbReference type="Proteomes" id="UP000254737"/>
    </source>
</evidence>
<dbReference type="GO" id="GO:0016887">
    <property type="term" value="F:ATP hydrolysis activity"/>
    <property type="evidence" value="ECO:0007669"/>
    <property type="project" value="InterPro"/>
</dbReference>
<accession>A0A376GJ43</accession>
<gene>
    <name evidence="2" type="ORF">NCTC13456_02180</name>
</gene>
<dbReference type="EMBL" id="UFXS01000001">
    <property type="protein sequence ID" value="STD58556.1"/>
    <property type="molecule type" value="Genomic_DNA"/>
</dbReference>
<dbReference type="AlphaFoldDB" id="A0A376GJ43"/>
<sequence length="591" mass="69246">MEINLEKLTTSWTKYDIVRVMEVLYDKETLISYLNQTSIINIPILKAFLGVKELNIDSLPTYWLEIFKYPKEKKIFALFSVILTHHEVIKLFRDKYSKDNFKGIFLIDEGKMYTNIRSCLVESEAASPKHRRTKVVPYEFDVIFQNIQVGKLFKQLLIERLDKIVDIEINETNYLEIVKYLNLSKVFSCEEDFFIDWLESATKIEKQKFSNYPYIKEFSIESFYSVYDKMYIHLDNSKEIYFLGENGDGKSLILMGIYLAFNQHYILKNTEQEKTGRVADMINNNPKLLLHAKDSLDNKFGTKVKASETKHLPNFFAYGTHRGRYSSDDHEEYGFMSLFSTEEKLMSPEKWLKDQKLLDLSKSEDFRFSSFEVIEKTLSEILENNVKPELQGTDLIFKEKGKELQFDQLSEGYRSVTIFVVDLLYRLTKITKSGEDIFRTPAIVIVDEIDSHLHPKWKLTLVQKLRKLFPNIQFIFTTHSPTIIQGASDDAIIYKVFRNSETGNTSITDDYFRKDMNHMMLNTLVTSSLFGLENARLSNNNEEPDTNDDDLTSRIHKIAKQRIQEKKAKRSTPLSEEEIDELIKSVFENYD</sequence>
<dbReference type="Pfam" id="PF13304">
    <property type="entry name" value="AAA_21"/>
    <property type="match status" value="1"/>
</dbReference>
<dbReference type="PANTHER" id="PTHR43581">
    <property type="entry name" value="ATP/GTP PHOSPHATASE"/>
    <property type="match status" value="1"/>
</dbReference>